<dbReference type="EMBL" id="JABELV010000005">
    <property type="protein sequence ID" value="KAG7575295.1"/>
    <property type="molecule type" value="Genomic_DNA"/>
</dbReference>
<dbReference type="OrthoDB" id="2332199at2759"/>
<organism evidence="2 3">
    <name type="scientific">Filobasidium floriforme</name>
    <dbReference type="NCBI Taxonomy" id="5210"/>
    <lineage>
        <taxon>Eukaryota</taxon>
        <taxon>Fungi</taxon>
        <taxon>Dikarya</taxon>
        <taxon>Basidiomycota</taxon>
        <taxon>Agaricomycotina</taxon>
        <taxon>Tremellomycetes</taxon>
        <taxon>Filobasidiales</taxon>
        <taxon>Filobasidiaceae</taxon>
        <taxon>Filobasidium</taxon>
    </lineage>
</organism>
<comment type="caution">
    <text evidence="2">The sequence shown here is derived from an EMBL/GenBank/DDBJ whole genome shotgun (WGS) entry which is preliminary data.</text>
</comment>
<dbReference type="Proteomes" id="UP000812966">
    <property type="component" value="Unassembled WGS sequence"/>
</dbReference>
<name>A0A8K0JRG8_9TREE</name>
<sequence>MGISLSTAKIVAPISWAYMFLSQQYAIAINDPGMKAVNDRNPGAFNPTPFAIGAWFGPQQILEVLYLKELYYPSGGKLEPITLDIAPYFTLGNLMIGTWPFFWNAEKLKLADMFVIVNTAITLYWVYARRAPRPNTWQQKLANAVGVSFAGIGVMDFLQNTAMGFYTRQPPSELVKWATVIGFPLASLLSPVSMGLSFIFCQTAITIGQYQLANRSLDGFGGGGGFGWAKMLGLGAIATAAATGLKYNRDGGRIL</sequence>
<feature type="transmembrane region" description="Helical" evidence="1">
    <location>
        <begin position="140"/>
        <end position="158"/>
    </location>
</feature>
<evidence type="ECO:0000313" key="2">
    <source>
        <dbReference type="EMBL" id="KAG7575295.1"/>
    </source>
</evidence>
<proteinExistence type="predicted"/>
<gene>
    <name evidence="2" type="ORF">FFLO_00459</name>
</gene>
<evidence type="ECO:0000313" key="3">
    <source>
        <dbReference type="Proteomes" id="UP000812966"/>
    </source>
</evidence>
<keyword evidence="1" id="KW-1133">Transmembrane helix</keyword>
<keyword evidence="1" id="KW-0812">Transmembrane</keyword>
<feature type="transmembrane region" description="Helical" evidence="1">
    <location>
        <begin position="225"/>
        <end position="245"/>
    </location>
</feature>
<keyword evidence="1" id="KW-0472">Membrane</keyword>
<evidence type="ECO:0000256" key="1">
    <source>
        <dbReference type="SAM" id="Phobius"/>
    </source>
</evidence>
<feature type="transmembrane region" description="Helical" evidence="1">
    <location>
        <begin position="110"/>
        <end position="128"/>
    </location>
</feature>
<accession>A0A8K0JRG8</accession>
<dbReference type="AlphaFoldDB" id="A0A8K0JRG8"/>
<keyword evidence="3" id="KW-1185">Reference proteome</keyword>
<reference evidence="2" key="1">
    <citation type="submission" date="2020-04" db="EMBL/GenBank/DDBJ databases">
        <title>Analysis of mating type loci in Filobasidium floriforme.</title>
        <authorList>
            <person name="Nowrousian M."/>
        </authorList>
    </citation>
    <scope>NUCLEOTIDE SEQUENCE</scope>
    <source>
        <strain evidence="2">CBS 6242</strain>
    </source>
</reference>
<protein>
    <submittedName>
        <fullName evidence="2">Uncharacterized protein</fullName>
    </submittedName>
</protein>
<feature type="transmembrane region" description="Helical" evidence="1">
    <location>
        <begin position="179"/>
        <end position="205"/>
    </location>
</feature>